<dbReference type="OrthoDB" id="5559672at2759"/>
<feature type="region of interest" description="Disordered" evidence="1">
    <location>
        <begin position="31"/>
        <end position="64"/>
    </location>
</feature>
<proteinExistence type="predicted"/>
<sequence length="133" mass="14804">MERDPTPLAASTPRLRGVIVPPEDPLYRTWQARGEHSRTPPPAYPTQARLGRDPRPGGQLVTYSAQPPSKRPWWVRLLVDSMAVPFLQGFMLTLGVHWIRHWRRSGGLLGIFRGRRAAAATGQTSLPGGPPRL</sequence>
<keyword evidence="3" id="KW-1185">Reference proteome</keyword>
<organism evidence="2 3">
    <name type="scientific">Coemansia biformis</name>
    <dbReference type="NCBI Taxonomy" id="1286918"/>
    <lineage>
        <taxon>Eukaryota</taxon>
        <taxon>Fungi</taxon>
        <taxon>Fungi incertae sedis</taxon>
        <taxon>Zoopagomycota</taxon>
        <taxon>Kickxellomycotina</taxon>
        <taxon>Kickxellomycetes</taxon>
        <taxon>Kickxellales</taxon>
        <taxon>Kickxellaceae</taxon>
        <taxon>Coemansia</taxon>
    </lineage>
</organism>
<dbReference type="EMBL" id="JANBOI010000119">
    <property type="protein sequence ID" value="KAJ1733727.1"/>
    <property type="molecule type" value="Genomic_DNA"/>
</dbReference>
<comment type="caution">
    <text evidence="2">The sequence shown here is derived from an EMBL/GenBank/DDBJ whole genome shotgun (WGS) entry which is preliminary data.</text>
</comment>
<gene>
    <name evidence="2" type="ORF">LPJ61_001418</name>
</gene>
<evidence type="ECO:0000313" key="3">
    <source>
        <dbReference type="Proteomes" id="UP001143981"/>
    </source>
</evidence>
<evidence type="ECO:0000313" key="2">
    <source>
        <dbReference type="EMBL" id="KAJ1733727.1"/>
    </source>
</evidence>
<dbReference type="Proteomes" id="UP001143981">
    <property type="component" value="Unassembled WGS sequence"/>
</dbReference>
<reference evidence="2" key="1">
    <citation type="submission" date="2022-07" db="EMBL/GenBank/DDBJ databases">
        <title>Phylogenomic reconstructions and comparative analyses of Kickxellomycotina fungi.</title>
        <authorList>
            <person name="Reynolds N.K."/>
            <person name="Stajich J.E."/>
            <person name="Barry K."/>
            <person name="Grigoriev I.V."/>
            <person name="Crous P."/>
            <person name="Smith M.E."/>
        </authorList>
    </citation>
    <scope>NUCLEOTIDE SEQUENCE</scope>
    <source>
        <strain evidence="2">BCRC 34381</strain>
    </source>
</reference>
<evidence type="ECO:0000256" key="1">
    <source>
        <dbReference type="SAM" id="MobiDB-lite"/>
    </source>
</evidence>
<protein>
    <submittedName>
        <fullName evidence="2">Uncharacterized protein</fullName>
    </submittedName>
</protein>
<dbReference type="AlphaFoldDB" id="A0A9W7YHQ7"/>
<accession>A0A9W7YHQ7</accession>
<name>A0A9W7YHQ7_9FUNG</name>